<dbReference type="PANTHER" id="PTHR12726:SF0">
    <property type="entry name" value="CERAMIDE GLUCOSYLTRANSFERASE"/>
    <property type="match status" value="1"/>
</dbReference>
<dbReference type="Pfam" id="PF13506">
    <property type="entry name" value="Glyco_transf_21"/>
    <property type="match status" value="1"/>
</dbReference>
<sequence length="372" mass="39805">MIVTGLLGGCAALSLGAHLGSNALAIGRPWLRRRRSDAPAFRPHLTLIRPVKGLDPHDCETLASSFTQDYPDYEVLFCAETATDPACAAIREMIAAHPGVPARLLIGDSRLSANPKLNNVEKGVAAARGDWFVLTDANLMLAPDYLSTLADSWGVDTGLVSGPPLGTAAEGLWGAVECAFLNGTQARWQLAADALGLGFAQGKTLFWNRRVLRAGGGLAALGRDTAEDVGATKLVRAQGLRVRLPLRLSGHPVGRRRVRAVWDRQLRWSIIRRDGFPGLFALEPLQGPLPGLLALIALALAGAVPGLLPLAYVALWYGAELLFSRAYDLPVGPRDLAAMALRDAMQPALWIAGLLRQSFDWRGHAMTAEPAE</sequence>
<evidence type="ECO:0000256" key="3">
    <source>
        <dbReference type="ARBA" id="ARBA00004991"/>
    </source>
</evidence>
<dbReference type="Proteomes" id="UP001243757">
    <property type="component" value="Unassembled WGS sequence"/>
</dbReference>
<evidence type="ECO:0000256" key="5">
    <source>
        <dbReference type="ARBA" id="ARBA00022679"/>
    </source>
</evidence>
<comment type="subcellular location">
    <subcellularLocation>
        <location evidence="1">Membrane</location>
        <topology evidence="1">Multi-pass membrane protein</topology>
    </subcellularLocation>
</comment>
<evidence type="ECO:0000256" key="1">
    <source>
        <dbReference type="ARBA" id="ARBA00004141"/>
    </source>
</evidence>
<proteinExistence type="predicted"/>
<comment type="caution">
    <text evidence="10">The sequence shown here is derived from an EMBL/GenBank/DDBJ whole genome shotgun (WGS) entry which is preliminary data.</text>
</comment>
<evidence type="ECO:0000256" key="4">
    <source>
        <dbReference type="ARBA" id="ARBA00022676"/>
    </source>
</evidence>
<evidence type="ECO:0000313" key="10">
    <source>
        <dbReference type="EMBL" id="MDK3018422.1"/>
    </source>
</evidence>
<organism evidence="10 11">
    <name type="scientific">Pseudodonghicola flavimaris</name>
    <dbReference type="NCBI Taxonomy" id="3050036"/>
    <lineage>
        <taxon>Bacteria</taxon>
        <taxon>Pseudomonadati</taxon>
        <taxon>Pseudomonadota</taxon>
        <taxon>Alphaproteobacteria</taxon>
        <taxon>Rhodobacterales</taxon>
        <taxon>Paracoccaceae</taxon>
        <taxon>Pseudodonghicola</taxon>
    </lineage>
</organism>
<evidence type="ECO:0000256" key="8">
    <source>
        <dbReference type="ARBA" id="ARBA00023136"/>
    </source>
</evidence>
<keyword evidence="6 9" id="KW-0812">Transmembrane</keyword>
<dbReference type="InterPro" id="IPR029044">
    <property type="entry name" value="Nucleotide-diphossugar_trans"/>
</dbReference>
<keyword evidence="4" id="KW-0328">Glycosyltransferase</keyword>
<evidence type="ECO:0000256" key="6">
    <source>
        <dbReference type="ARBA" id="ARBA00022692"/>
    </source>
</evidence>
<feature type="transmembrane region" description="Helical" evidence="9">
    <location>
        <begin position="292"/>
        <end position="317"/>
    </location>
</feature>
<protein>
    <submittedName>
        <fullName evidence="10">Ceramide glucosyltransferase</fullName>
    </submittedName>
</protein>
<dbReference type="SUPFAM" id="SSF53448">
    <property type="entry name" value="Nucleotide-diphospho-sugar transferases"/>
    <property type="match status" value="1"/>
</dbReference>
<keyword evidence="5" id="KW-0808">Transferase</keyword>
<keyword evidence="7 9" id="KW-1133">Transmembrane helix</keyword>
<keyword evidence="11" id="KW-1185">Reference proteome</keyword>
<dbReference type="Gene3D" id="3.90.550.10">
    <property type="entry name" value="Spore Coat Polysaccharide Biosynthesis Protein SpsA, Chain A"/>
    <property type="match status" value="1"/>
</dbReference>
<dbReference type="EMBL" id="JASNJD010000007">
    <property type="protein sequence ID" value="MDK3018422.1"/>
    <property type="molecule type" value="Genomic_DNA"/>
</dbReference>
<dbReference type="CDD" id="cd02520">
    <property type="entry name" value="Glucosylceramide_synthase"/>
    <property type="match status" value="1"/>
</dbReference>
<name>A0ABT7F1E2_9RHOB</name>
<comment type="pathway">
    <text evidence="2">Lipid metabolism; sphingolipid metabolism.</text>
</comment>
<evidence type="ECO:0000256" key="9">
    <source>
        <dbReference type="SAM" id="Phobius"/>
    </source>
</evidence>
<evidence type="ECO:0000256" key="2">
    <source>
        <dbReference type="ARBA" id="ARBA00004760"/>
    </source>
</evidence>
<dbReference type="PANTHER" id="PTHR12726">
    <property type="entry name" value="CERAMIDE GLUCOSYLTRANSFERASE"/>
    <property type="match status" value="1"/>
</dbReference>
<accession>A0ABT7F1E2</accession>
<reference evidence="10 11" key="1">
    <citation type="submission" date="2023-05" db="EMBL/GenBank/DDBJ databases">
        <title>Pseudodonghicola sp. nov.</title>
        <authorList>
            <person name="Huang J."/>
        </authorList>
    </citation>
    <scope>NUCLEOTIDE SEQUENCE [LARGE SCALE GENOMIC DNA]</scope>
    <source>
        <strain evidence="10 11">IC7</strain>
    </source>
</reference>
<evidence type="ECO:0000313" key="11">
    <source>
        <dbReference type="Proteomes" id="UP001243757"/>
    </source>
</evidence>
<dbReference type="InterPro" id="IPR025993">
    <property type="entry name" value="Ceramide_glucosylTrfase"/>
</dbReference>
<evidence type="ECO:0000256" key="7">
    <source>
        <dbReference type="ARBA" id="ARBA00022989"/>
    </source>
</evidence>
<gene>
    <name evidence="10" type="ORF">QO033_12105</name>
</gene>
<keyword evidence="8 9" id="KW-0472">Membrane</keyword>
<comment type="pathway">
    <text evidence="3">Sphingolipid metabolism.</text>
</comment>